<keyword evidence="1" id="KW-1133">Transmembrane helix</keyword>
<dbReference type="PANTHER" id="PTHR45138:SF9">
    <property type="entry name" value="DIGUANYLATE CYCLASE DGCM-RELATED"/>
    <property type="match status" value="1"/>
</dbReference>
<organism evidence="3 4">
    <name type="scientific">Halalkalibacter suaedae</name>
    <dbReference type="NCBI Taxonomy" id="2822140"/>
    <lineage>
        <taxon>Bacteria</taxon>
        <taxon>Bacillati</taxon>
        <taxon>Bacillota</taxon>
        <taxon>Bacilli</taxon>
        <taxon>Bacillales</taxon>
        <taxon>Bacillaceae</taxon>
        <taxon>Halalkalibacter</taxon>
    </lineage>
</organism>
<dbReference type="PANTHER" id="PTHR45138">
    <property type="entry name" value="REGULATORY COMPONENTS OF SENSORY TRANSDUCTION SYSTEM"/>
    <property type="match status" value="1"/>
</dbReference>
<dbReference type="Proteomes" id="UP000678228">
    <property type="component" value="Unassembled WGS sequence"/>
</dbReference>
<dbReference type="SUPFAM" id="SSF55781">
    <property type="entry name" value="GAF domain-like"/>
    <property type="match status" value="1"/>
</dbReference>
<evidence type="ECO:0000313" key="3">
    <source>
        <dbReference type="EMBL" id="MBP3949549.1"/>
    </source>
</evidence>
<keyword evidence="1" id="KW-0472">Membrane</keyword>
<feature type="domain" description="GGDEF" evidence="2">
    <location>
        <begin position="367"/>
        <end position="503"/>
    </location>
</feature>
<dbReference type="GO" id="GO:0052621">
    <property type="term" value="F:diguanylate cyclase activity"/>
    <property type="evidence" value="ECO:0007669"/>
    <property type="project" value="TreeGrafter"/>
</dbReference>
<dbReference type="SMART" id="SM00267">
    <property type="entry name" value="GGDEF"/>
    <property type="match status" value="1"/>
</dbReference>
<dbReference type="NCBIfam" id="TIGR00254">
    <property type="entry name" value="GGDEF"/>
    <property type="match status" value="1"/>
</dbReference>
<dbReference type="InterPro" id="IPR029787">
    <property type="entry name" value="Nucleotide_cyclase"/>
</dbReference>
<dbReference type="CDD" id="cd01949">
    <property type="entry name" value="GGDEF"/>
    <property type="match status" value="1"/>
</dbReference>
<accession>A0A940WN68</accession>
<dbReference type="GO" id="GO:1902201">
    <property type="term" value="P:negative regulation of bacterial-type flagellum-dependent cell motility"/>
    <property type="evidence" value="ECO:0007669"/>
    <property type="project" value="TreeGrafter"/>
</dbReference>
<dbReference type="Pfam" id="PF01590">
    <property type="entry name" value="GAF"/>
    <property type="match status" value="1"/>
</dbReference>
<dbReference type="InterPro" id="IPR043128">
    <property type="entry name" value="Rev_trsase/Diguanyl_cyclase"/>
</dbReference>
<dbReference type="Gene3D" id="3.30.70.270">
    <property type="match status" value="1"/>
</dbReference>
<dbReference type="SMART" id="SM00065">
    <property type="entry name" value="GAF"/>
    <property type="match status" value="1"/>
</dbReference>
<name>A0A940WN68_9BACI</name>
<proteinExistence type="predicted"/>
<dbReference type="Gene3D" id="3.30.450.40">
    <property type="match status" value="1"/>
</dbReference>
<comment type="caution">
    <text evidence="3">The sequence shown here is derived from an EMBL/GenBank/DDBJ whole genome shotgun (WGS) entry which is preliminary data.</text>
</comment>
<sequence>MITPYLLLLTITFLIAILLNYLRFKGSITFNKYLLIASSLLLFEFQGFFLGYDAHVILYLFITLAAFCFNVYGGVISAFLASSILFIHTAELNFFLILGYILYGFFVGYFLHLLQPAIIKRELWKKMLIKNSKQLNVFREVSTSMQQTYELKKILQIIVTSVTAGHGLGFNRAIILLVNDSKTKLQGIMGVGPMSAEEGYETWENITKNKHRLVDLIKIQGEEKTLDPKLNERVQGLEIALHPDNFLYQTLETAKPQHIKKINLSDPAQALFSKTFNIEEFVAFPLIHRGGKVGILLIDNPVNKKQITAEQIDSVVPLANQAAIAIQQSRMYTQIHDMALKDGLTGLLNQRAFQSIIQECFPVTDDELLSIVLLDIDSFKHFNDTNGHLLGNDVLVLLAQVIQQSTREGDYSFRFGGEEFIVLLPHTNNFDAKIIAERIRCNVEKTTFPYGENQPLGKLTVSVGVASTAILKEKSTNQLIDAADKALYEAKAQGKNQVVFYKESENHE</sequence>
<feature type="transmembrane region" description="Helical" evidence="1">
    <location>
        <begin position="6"/>
        <end position="22"/>
    </location>
</feature>
<keyword evidence="1" id="KW-0812">Transmembrane</keyword>
<dbReference type="InterPro" id="IPR003018">
    <property type="entry name" value="GAF"/>
</dbReference>
<keyword evidence="4" id="KW-1185">Reference proteome</keyword>
<dbReference type="InterPro" id="IPR050469">
    <property type="entry name" value="Diguanylate_Cyclase"/>
</dbReference>
<feature type="transmembrane region" description="Helical" evidence="1">
    <location>
        <begin position="92"/>
        <end position="111"/>
    </location>
</feature>
<dbReference type="GO" id="GO:0005886">
    <property type="term" value="C:plasma membrane"/>
    <property type="evidence" value="ECO:0007669"/>
    <property type="project" value="TreeGrafter"/>
</dbReference>
<dbReference type="FunFam" id="3.30.70.270:FF:000001">
    <property type="entry name" value="Diguanylate cyclase domain protein"/>
    <property type="match status" value="1"/>
</dbReference>
<dbReference type="EMBL" id="JAGKSQ010000001">
    <property type="protein sequence ID" value="MBP3949549.1"/>
    <property type="molecule type" value="Genomic_DNA"/>
</dbReference>
<dbReference type="InterPro" id="IPR000160">
    <property type="entry name" value="GGDEF_dom"/>
</dbReference>
<dbReference type="GO" id="GO:0043709">
    <property type="term" value="P:cell adhesion involved in single-species biofilm formation"/>
    <property type="evidence" value="ECO:0007669"/>
    <property type="project" value="TreeGrafter"/>
</dbReference>
<dbReference type="Pfam" id="PF00990">
    <property type="entry name" value="GGDEF"/>
    <property type="match status" value="1"/>
</dbReference>
<protein>
    <submittedName>
        <fullName evidence="3">Sensor domain-containing diguanylate cyclase</fullName>
    </submittedName>
</protein>
<dbReference type="PROSITE" id="PS50887">
    <property type="entry name" value="GGDEF"/>
    <property type="match status" value="1"/>
</dbReference>
<dbReference type="AlphaFoldDB" id="A0A940WN68"/>
<dbReference type="InterPro" id="IPR029016">
    <property type="entry name" value="GAF-like_dom_sf"/>
</dbReference>
<dbReference type="SUPFAM" id="SSF55073">
    <property type="entry name" value="Nucleotide cyclase"/>
    <property type="match status" value="1"/>
</dbReference>
<gene>
    <name evidence="3" type="ORF">J7W16_00290</name>
</gene>
<feature type="transmembrane region" description="Helical" evidence="1">
    <location>
        <begin position="34"/>
        <end position="52"/>
    </location>
</feature>
<evidence type="ECO:0000259" key="2">
    <source>
        <dbReference type="PROSITE" id="PS50887"/>
    </source>
</evidence>
<evidence type="ECO:0000256" key="1">
    <source>
        <dbReference type="SAM" id="Phobius"/>
    </source>
</evidence>
<feature type="transmembrane region" description="Helical" evidence="1">
    <location>
        <begin position="58"/>
        <end position="80"/>
    </location>
</feature>
<dbReference type="RefSeq" id="WP_210594934.1">
    <property type="nucleotide sequence ID" value="NZ_JAGKSQ010000001.1"/>
</dbReference>
<evidence type="ECO:0000313" key="4">
    <source>
        <dbReference type="Proteomes" id="UP000678228"/>
    </source>
</evidence>
<reference evidence="3" key="1">
    <citation type="submission" date="2021-03" db="EMBL/GenBank/DDBJ databases">
        <title>Bacillus suaedae sp. nov., isolated from Suaeda aralocaspica.</title>
        <authorList>
            <person name="Lei R.F.R."/>
        </authorList>
    </citation>
    <scope>NUCLEOTIDE SEQUENCE</scope>
    <source>
        <strain evidence="3">YZJH907-2</strain>
    </source>
</reference>